<dbReference type="RefSeq" id="XP_069204227.1">
    <property type="nucleotide sequence ID" value="XM_069340754.1"/>
</dbReference>
<protein>
    <submittedName>
        <fullName evidence="2">Uncharacterized protein</fullName>
    </submittedName>
</protein>
<gene>
    <name evidence="2" type="ORF">AAFC00_001547</name>
</gene>
<accession>A0ABR3PPJ0</accession>
<evidence type="ECO:0000256" key="1">
    <source>
        <dbReference type="SAM" id="MobiDB-lite"/>
    </source>
</evidence>
<feature type="compositionally biased region" description="Low complexity" evidence="1">
    <location>
        <begin position="98"/>
        <end position="115"/>
    </location>
</feature>
<feature type="compositionally biased region" description="Low complexity" evidence="1">
    <location>
        <begin position="165"/>
        <end position="174"/>
    </location>
</feature>
<dbReference type="EMBL" id="JBFMKM010000003">
    <property type="protein sequence ID" value="KAL1311378.1"/>
    <property type="molecule type" value="Genomic_DNA"/>
</dbReference>
<evidence type="ECO:0000313" key="2">
    <source>
        <dbReference type="EMBL" id="KAL1311378.1"/>
    </source>
</evidence>
<comment type="caution">
    <text evidence="2">The sequence shown here is derived from an EMBL/GenBank/DDBJ whole genome shotgun (WGS) entry which is preliminary data.</text>
</comment>
<feature type="region of interest" description="Disordered" evidence="1">
    <location>
        <begin position="65"/>
        <end position="123"/>
    </location>
</feature>
<name>A0ABR3PPJ0_9PEZI</name>
<organism evidence="2 3">
    <name type="scientific">Neodothiora populina</name>
    <dbReference type="NCBI Taxonomy" id="2781224"/>
    <lineage>
        <taxon>Eukaryota</taxon>
        <taxon>Fungi</taxon>
        <taxon>Dikarya</taxon>
        <taxon>Ascomycota</taxon>
        <taxon>Pezizomycotina</taxon>
        <taxon>Dothideomycetes</taxon>
        <taxon>Dothideomycetidae</taxon>
        <taxon>Dothideales</taxon>
        <taxon>Dothioraceae</taxon>
        <taxon>Neodothiora</taxon>
    </lineage>
</organism>
<feature type="region of interest" description="Disordered" evidence="1">
    <location>
        <begin position="152"/>
        <end position="200"/>
    </location>
</feature>
<sequence>MCVANLNVSMQPCSHRWYTLLRSCSPNTNLSNCQEKLRLEGWETRNEDCPWCGSTSELIDNATHRLFGGSTSTRSRANSGANDRRTSMSPRGLDRRTSSNATNSSSSLSRSSSRSAESDYDVDLDPGARARMMNYRLNYYMFKNPEREDWIKKDEEAAPEDVDSDASSSGRGASLTRRGSTSLGKKWRKSVKLGRGMFKS</sequence>
<reference evidence="2 3" key="1">
    <citation type="submission" date="2024-07" db="EMBL/GenBank/DDBJ databases">
        <title>Draft sequence of the Neodothiora populina.</title>
        <authorList>
            <person name="Drown D.D."/>
            <person name="Schuette U.S."/>
            <person name="Buechlein A.B."/>
            <person name="Rusch D.R."/>
            <person name="Winton L.W."/>
            <person name="Adams G.A."/>
        </authorList>
    </citation>
    <scope>NUCLEOTIDE SEQUENCE [LARGE SCALE GENOMIC DNA]</scope>
    <source>
        <strain evidence="2 3">CPC 39397</strain>
    </source>
</reference>
<keyword evidence="3" id="KW-1185">Reference proteome</keyword>
<feature type="compositionally biased region" description="Polar residues" evidence="1">
    <location>
        <begin position="69"/>
        <end position="81"/>
    </location>
</feature>
<proteinExistence type="predicted"/>
<dbReference type="Proteomes" id="UP001562354">
    <property type="component" value="Unassembled WGS sequence"/>
</dbReference>
<evidence type="ECO:0000313" key="3">
    <source>
        <dbReference type="Proteomes" id="UP001562354"/>
    </source>
</evidence>
<dbReference type="GeneID" id="95975250"/>
<feature type="compositionally biased region" description="Basic and acidic residues" evidence="1">
    <location>
        <begin position="82"/>
        <end position="97"/>
    </location>
</feature>